<reference evidence="1" key="1">
    <citation type="journal article" date="2021" name="Proc. Natl. Acad. Sci. U.S.A.">
        <title>A Catalog of Tens of Thousands of Viruses from Human Metagenomes Reveals Hidden Associations with Chronic Diseases.</title>
        <authorList>
            <person name="Tisza M.J."/>
            <person name="Buck C.B."/>
        </authorList>
    </citation>
    <scope>NUCLEOTIDE SEQUENCE</scope>
    <source>
        <strain evidence="1">CtmTa7</strain>
    </source>
</reference>
<name>A0A8S5RD23_9VIRU</name>
<dbReference type="EMBL" id="BK059091">
    <property type="protein sequence ID" value="DAE28876.1"/>
    <property type="molecule type" value="Genomic_DNA"/>
</dbReference>
<evidence type="ECO:0000313" key="1">
    <source>
        <dbReference type="EMBL" id="DAE28876.1"/>
    </source>
</evidence>
<organism evidence="1">
    <name type="scientific">virus sp. ctmTa7</name>
    <dbReference type="NCBI Taxonomy" id="2828255"/>
    <lineage>
        <taxon>Viruses</taxon>
    </lineage>
</organism>
<proteinExistence type="predicted"/>
<sequence>MYNDNLGCVIIPRKITIYLFYKRREDSNYLTILSKCF</sequence>
<accession>A0A8S5RD23</accession>
<protein>
    <submittedName>
        <fullName evidence="1">Uncharacterized protein</fullName>
    </submittedName>
</protein>